<dbReference type="AlphaFoldDB" id="A0A9D1J0F5"/>
<dbReference type="PANTHER" id="PTHR30146:SF109">
    <property type="entry name" value="HTH-TYPE TRANSCRIPTIONAL REGULATOR GALS"/>
    <property type="match status" value="1"/>
</dbReference>
<dbReference type="EMBL" id="DVHH01000240">
    <property type="protein sequence ID" value="HIR55914.1"/>
    <property type="molecule type" value="Genomic_DNA"/>
</dbReference>
<evidence type="ECO:0000259" key="4">
    <source>
        <dbReference type="PROSITE" id="PS50932"/>
    </source>
</evidence>
<dbReference type="InterPro" id="IPR010982">
    <property type="entry name" value="Lambda_DNA-bd_dom_sf"/>
</dbReference>
<dbReference type="Proteomes" id="UP000824238">
    <property type="component" value="Unassembled WGS sequence"/>
</dbReference>
<sequence>MNDNGKKKVTIKDIAEACGVSTATVSYVLNGREDQRISPETWKRVMHEVHLMGYESSAVAKALATGNNNVVGLYAPNLGRLQSRAYENAVFVSQLAESLRGRGYQLQLIGELCRHTTIKTLDAIVTLDVDRETFRQIGFNCFYPLICVDGLVDDPFLFYQVNNNFGRAAEFAGRHGSRAALVFEPYAEQRLNERVCARFDAVCSSTGEVQLREFAAAQPEGTAFVAQGALLAERLRRMTAAPVFSMCPQGDIEVNAGLKAGTVSELVVDTIRRNPPEEHDILI</sequence>
<name>A0A9D1J0F5_9FIRM</name>
<feature type="domain" description="HTH lacI-type" evidence="4">
    <location>
        <begin position="9"/>
        <end position="65"/>
    </location>
</feature>
<evidence type="ECO:0000313" key="5">
    <source>
        <dbReference type="EMBL" id="HIR55914.1"/>
    </source>
</evidence>
<reference evidence="5" key="2">
    <citation type="journal article" date="2021" name="PeerJ">
        <title>Extensive microbial diversity within the chicken gut microbiome revealed by metagenomics and culture.</title>
        <authorList>
            <person name="Gilroy R."/>
            <person name="Ravi A."/>
            <person name="Getino M."/>
            <person name="Pursley I."/>
            <person name="Horton D.L."/>
            <person name="Alikhan N.F."/>
            <person name="Baker D."/>
            <person name="Gharbi K."/>
            <person name="Hall N."/>
            <person name="Watson M."/>
            <person name="Adriaenssens E.M."/>
            <person name="Foster-Nyarko E."/>
            <person name="Jarju S."/>
            <person name="Secka A."/>
            <person name="Antonio M."/>
            <person name="Oren A."/>
            <person name="Chaudhuri R.R."/>
            <person name="La Ragione R."/>
            <person name="Hildebrand F."/>
            <person name="Pallen M.J."/>
        </authorList>
    </citation>
    <scope>NUCLEOTIDE SEQUENCE</scope>
    <source>
        <strain evidence="5">ChiGjej3B3-7149</strain>
    </source>
</reference>
<dbReference type="SUPFAM" id="SSF47413">
    <property type="entry name" value="lambda repressor-like DNA-binding domains"/>
    <property type="match status" value="1"/>
</dbReference>
<keyword evidence="1" id="KW-0805">Transcription regulation</keyword>
<evidence type="ECO:0000313" key="6">
    <source>
        <dbReference type="Proteomes" id="UP000824238"/>
    </source>
</evidence>
<dbReference type="InterPro" id="IPR000843">
    <property type="entry name" value="HTH_LacI"/>
</dbReference>
<dbReference type="Gene3D" id="1.10.260.40">
    <property type="entry name" value="lambda repressor-like DNA-binding domains"/>
    <property type="match status" value="1"/>
</dbReference>
<evidence type="ECO:0000256" key="2">
    <source>
        <dbReference type="ARBA" id="ARBA00023125"/>
    </source>
</evidence>
<keyword evidence="2 5" id="KW-0238">DNA-binding</keyword>
<accession>A0A9D1J0F5</accession>
<dbReference type="CDD" id="cd01392">
    <property type="entry name" value="HTH_LacI"/>
    <property type="match status" value="1"/>
</dbReference>
<evidence type="ECO:0000256" key="1">
    <source>
        <dbReference type="ARBA" id="ARBA00023015"/>
    </source>
</evidence>
<dbReference type="GO" id="GO:0003700">
    <property type="term" value="F:DNA-binding transcription factor activity"/>
    <property type="evidence" value="ECO:0007669"/>
    <property type="project" value="TreeGrafter"/>
</dbReference>
<dbReference type="GO" id="GO:0000976">
    <property type="term" value="F:transcription cis-regulatory region binding"/>
    <property type="evidence" value="ECO:0007669"/>
    <property type="project" value="TreeGrafter"/>
</dbReference>
<dbReference type="PROSITE" id="PS50932">
    <property type="entry name" value="HTH_LACI_2"/>
    <property type="match status" value="1"/>
</dbReference>
<reference evidence="5" key="1">
    <citation type="submission" date="2020-10" db="EMBL/GenBank/DDBJ databases">
        <authorList>
            <person name="Gilroy R."/>
        </authorList>
    </citation>
    <scope>NUCLEOTIDE SEQUENCE</scope>
    <source>
        <strain evidence="5">ChiGjej3B3-7149</strain>
    </source>
</reference>
<dbReference type="PANTHER" id="PTHR30146">
    <property type="entry name" value="LACI-RELATED TRANSCRIPTIONAL REPRESSOR"/>
    <property type="match status" value="1"/>
</dbReference>
<keyword evidence="3" id="KW-0804">Transcription</keyword>
<protein>
    <submittedName>
        <fullName evidence="5">LacI family DNA-binding transcriptional regulator</fullName>
    </submittedName>
</protein>
<dbReference type="Pfam" id="PF00356">
    <property type="entry name" value="LacI"/>
    <property type="match status" value="1"/>
</dbReference>
<comment type="caution">
    <text evidence="5">The sequence shown here is derived from an EMBL/GenBank/DDBJ whole genome shotgun (WGS) entry which is preliminary data.</text>
</comment>
<dbReference type="SMART" id="SM00354">
    <property type="entry name" value="HTH_LACI"/>
    <property type="match status" value="1"/>
</dbReference>
<proteinExistence type="predicted"/>
<dbReference type="PRINTS" id="PR00036">
    <property type="entry name" value="HTHLACI"/>
</dbReference>
<organism evidence="5 6">
    <name type="scientific">Candidatus Scatomorpha intestinigallinarum</name>
    <dbReference type="NCBI Taxonomy" id="2840923"/>
    <lineage>
        <taxon>Bacteria</taxon>
        <taxon>Bacillati</taxon>
        <taxon>Bacillota</taxon>
        <taxon>Clostridia</taxon>
        <taxon>Eubacteriales</taxon>
        <taxon>Candidatus Scatomorpha</taxon>
    </lineage>
</organism>
<gene>
    <name evidence="5" type="ORF">IAD36_10010</name>
</gene>
<evidence type="ECO:0000256" key="3">
    <source>
        <dbReference type="ARBA" id="ARBA00023163"/>
    </source>
</evidence>